<dbReference type="GO" id="GO:0016746">
    <property type="term" value="F:acyltransferase activity"/>
    <property type="evidence" value="ECO:0007669"/>
    <property type="project" value="UniProtKB-KW"/>
</dbReference>
<evidence type="ECO:0000259" key="1">
    <source>
        <dbReference type="PROSITE" id="PS51186"/>
    </source>
</evidence>
<dbReference type="PROSITE" id="PS51186">
    <property type="entry name" value="GNAT"/>
    <property type="match status" value="1"/>
</dbReference>
<protein>
    <submittedName>
        <fullName evidence="2">GNAT family N-acetyltransferase</fullName>
        <ecNumber evidence="2">2.3.1.-</ecNumber>
    </submittedName>
</protein>
<dbReference type="Gene3D" id="3.40.630.30">
    <property type="match status" value="1"/>
</dbReference>
<evidence type="ECO:0000313" key="3">
    <source>
        <dbReference type="Proteomes" id="UP001589832"/>
    </source>
</evidence>
<reference evidence="2 3" key="1">
    <citation type="submission" date="2024-09" db="EMBL/GenBank/DDBJ databases">
        <authorList>
            <person name="Sun Q."/>
            <person name="Mori K."/>
        </authorList>
    </citation>
    <scope>NUCLEOTIDE SEQUENCE [LARGE SCALE GENOMIC DNA]</scope>
    <source>
        <strain evidence="2 3">NCAIM B.02481</strain>
    </source>
</reference>
<evidence type="ECO:0000313" key="2">
    <source>
        <dbReference type="EMBL" id="MFC0605150.1"/>
    </source>
</evidence>
<dbReference type="InterPro" id="IPR000182">
    <property type="entry name" value="GNAT_dom"/>
</dbReference>
<proteinExistence type="predicted"/>
<dbReference type="Pfam" id="PF00583">
    <property type="entry name" value="Acetyltransf_1"/>
    <property type="match status" value="1"/>
</dbReference>
<name>A0ABV6QA59_9FLAO</name>
<dbReference type="SUPFAM" id="SSF55729">
    <property type="entry name" value="Acyl-CoA N-acyltransferases (Nat)"/>
    <property type="match status" value="1"/>
</dbReference>
<dbReference type="EC" id="2.3.1.-" evidence="2"/>
<feature type="domain" description="N-acetyltransferase" evidence="1">
    <location>
        <begin position="54"/>
        <end position="199"/>
    </location>
</feature>
<keyword evidence="3" id="KW-1185">Reference proteome</keyword>
<accession>A0ABV6QA59</accession>
<keyword evidence="2" id="KW-0012">Acyltransferase</keyword>
<organism evidence="2 3">
    <name type="scientific">Winogradskyella pulchriflava</name>
    <dbReference type="NCBI Taxonomy" id="1110688"/>
    <lineage>
        <taxon>Bacteria</taxon>
        <taxon>Pseudomonadati</taxon>
        <taxon>Bacteroidota</taxon>
        <taxon>Flavobacteriia</taxon>
        <taxon>Flavobacteriales</taxon>
        <taxon>Flavobacteriaceae</taxon>
        <taxon>Winogradskyella</taxon>
    </lineage>
</organism>
<keyword evidence="2" id="KW-0808">Transferase</keyword>
<comment type="caution">
    <text evidence="2">The sequence shown here is derived from an EMBL/GenBank/DDBJ whole genome shotgun (WGS) entry which is preliminary data.</text>
</comment>
<dbReference type="Proteomes" id="UP001589832">
    <property type="component" value="Unassembled WGS sequence"/>
</dbReference>
<dbReference type="InterPro" id="IPR016181">
    <property type="entry name" value="Acyl_CoA_acyltransferase"/>
</dbReference>
<dbReference type="RefSeq" id="WP_386063999.1">
    <property type="nucleotide sequence ID" value="NZ_JBHLTQ010000005.1"/>
</dbReference>
<dbReference type="EMBL" id="JBHLTQ010000005">
    <property type="protein sequence ID" value="MFC0605150.1"/>
    <property type="molecule type" value="Genomic_DNA"/>
</dbReference>
<dbReference type="CDD" id="cd04301">
    <property type="entry name" value="NAT_SF"/>
    <property type="match status" value="1"/>
</dbReference>
<gene>
    <name evidence="2" type="ORF">ACFFGA_11335</name>
</gene>
<sequence length="216" mass="24950">MKKIVLRLLDLIKKGELRFLIKGISKRVFSKTEAFGLKRDLTEEFSTPNASIAISIRPYKPSDKTHFVADLQNDGLIEKDIPTCYIATTDKDIPCYRQWLMDAKQNNKIQEFWGDAFPILKDDEAIVESVFTIPEFRGKGIMPTALDRISRKAKDFGARYVMLFVEIDNIPSLKGCHRSGFSPYVLRTERWFFLKRTIVFEAVPKEVMDAYLTNVK</sequence>